<dbReference type="EMBL" id="CAJVQC010115745">
    <property type="protein sequence ID" value="CAG8836804.1"/>
    <property type="molecule type" value="Genomic_DNA"/>
</dbReference>
<feature type="non-terminal residue" evidence="1">
    <location>
        <position position="81"/>
    </location>
</feature>
<reference evidence="1" key="1">
    <citation type="submission" date="2021-06" db="EMBL/GenBank/DDBJ databases">
        <authorList>
            <person name="Kallberg Y."/>
            <person name="Tangrot J."/>
            <person name="Rosling A."/>
        </authorList>
    </citation>
    <scope>NUCLEOTIDE SEQUENCE</scope>
    <source>
        <strain evidence="1">MA461A</strain>
    </source>
</reference>
<sequence length="81" mass="9551">AMNRINYKLAEDVESEDYIENVSEGEDYEEYSSSCISEGVESQEDKSDDEKHKNFVVFFSIYIKTLDFIEQKLEECAFEDR</sequence>
<accession>A0ACA9SFF4</accession>
<gene>
    <name evidence="1" type="ORF">RPERSI_LOCUS30063</name>
</gene>
<protein>
    <submittedName>
        <fullName evidence="1">32733_t:CDS:1</fullName>
    </submittedName>
</protein>
<comment type="caution">
    <text evidence="1">The sequence shown here is derived from an EMBL/GenBank/DDBJ whole genome shotgun (WGS) entry which is preliminary data.</text>
</comment>
<name>A0ACA9SFF4_9GLOM</name>
<proteinExistence type="predicted"/>
<evidence type="ECO:0000313" key="2">
    <source>
        <dbReference type="Proteomes" id="UP000789920"/>
    </source>
</evidence>
<evidence type="ECO:0000313" key="1">
    <source>
        <dbReference type="EMBL" id="CAG8836804.1"/>
    </source>
</evidence>
<keyword evidence="2" id="KW-1185">Reference proteome</keyword>
<feature type="non-terminal residue" evidence="1">
    <location>
        <position position="1"/>
    </location>
</feature>
<dbReference type="Proteomes" id="UP000789920">
    <property type="component" value="Unassembled WGS sequence"/>
</dbReference>
<organism evidence="1 2">
    <name type="scientific">Racocetra persica</name>
    <dbReference type="NCBI Taxonomy" id="160502"/>
    <lineage>
        <taxon>Eukaryota</taxon>
        <taxon>Fungi</taxon>
        <taxon>Fungi incertae sedis</taxon>
        <taxon>Mucoromycota</taxon>
        <taxon>Glomeromycotina</taxon>
        <taxon>Glomeromycetes</taxon>
        <taxon>Diversisporales</taxon>
        <taxon>Gigasporaceae</taxon>
        <taxon>Racocetra</taxon>
    </lineage>
</organism>